<name>A0A1Y2B9Q7_9TREE</name>
<dbReference type="GO" id="GO:0005634">
    <property type="term" value="C:nucleus"/>
    <property type="evidence" value="ECO:0007669"/>
    <property type="project" value="TreeGrafter"/>
</dbReference>
<evidence type="ECO:0000259" key="5">
    <source>
        <dbReference type="PROSITE" id="PS50011"/>
    </source>
</evidence>
<feature type="compositionally biased region" description="Low complexity" evidence="4">
    <location>
        <begin position="25"/>
        <end position="36"/>
    </location>
</feature>
<sequence length="449" mass="50549">MYFLTSGIHGTIYIQRPEEEEEESSSSCSEAIPSSSTITDPGVFHSFDSSGPTTQVTLKNERQVSCRDWKAWRAVKIVHAHHSGQTADRYPHNIRTEVDILRRAEHPNIIRFCVYRYISAYEQWSLSLPLLSFPLSSLLHDPNRLTLATMTHLIKSIIYQLLQALNYLHTILGVAHRDLKPENIMLDWDGTVKVIDFGTACWLSQFEHDTESSVGTGAYRAPELLFGQHEYDRRAIDLWALGAIISEFFAPIAHSARHYQGTDSDSWNSEESDGSGSSPTRSIDPLDGARDRVDEGHTQRATLFDVSFGDVGLAASVFRVRGSPSADTWPGFTSLPDANKIHFDDFPGQSFRDLLPDLQRLGSDAPHMETMLDGFLQLDPERRLSASDALNGVLWNDSILVPTGYEDLVQGRRDTVLVTRLDEKCLADLLAPWIVEAEEGYERRISEKW</sequence>
<feature type="domain" description="Protein kinase" evidence="5">
    <location>
        <begin position="1"/>
        <end position="400"/>
    </location>
</feature>
<dbReference type="AlphaFoldDB" id="A0A1Y2B9Q7"/>
<evidence type="ECO:0000256" key="3">
    <source>
        <dbReference type="ARBA" id="ARBA00022840"/>
    </source>
</evidence>
<keyword evidence="2" id="KW-0547">Nucleotide-binding</keyword>
<accession>A0A1Y2B9Q7</accession>
<feature type="region of interest" description="Disordered" evidence="4">
    <location>
        <begin position="260"/>
        <end position="291"/>
    </location>
</feature>
<dbReference type="GO" id="GO:0004674">
    <property type="term" value="F:protein serine/threonine kinase activity"/>
    <property type="evidence" value="ECO:0007669"/>
    <property type="project" value="TreeGrafter"/>
</dbReference>
<keyword evidence="7" id="KW-1185">Reference proteome</keyword>
<dbReference type="InterPro" id="IPR000719">
    <property type="entry name" value="Prot_kinase_dom"/>
</dbReference>
<reference evidence="6 7" key="1">
    <citation type="submission" date="2016-07" db="EMBL/GenBank/DDBJ databases">
        <title>Pervasive Adenine N6-methylation of Active Genes in Fungi.</title>
        <authorList>
            <consortium name="DOE Joint Genome Institute"/>
            <person name="Mondo S.J."/>
            <person name="Dannebaum R.O."/>
            <person name="Kuo R.C."/>
            <person name="Labutti K."/>
            <person name="Haridas S."/>
            <person name="Kuo A."/>
            <person name="Salamov A."/>
            <person name="Ahrendt S.R."/>
            <person name="Lipzen A."/>
            <person name="Sullivan W."/>
            <person name="Andreopoulos W.B."/>
            <person name="Clum A."/>
            <person name="Lindquist E."/>
            <person name="Daum C."/>
            <person name="Ramamoorthy G.K."/>
            <person name="Gryganskyi A."/>
            <person name="Culley D."/>
            <person name="Magnuson J.K."/>
            <person name="James T.Y."/>
            <person name="O'Malley M.A."/>
            <person name="Stajich J.E."/>
            <person name="Spatafora J.W."/>
            <person name="Visel A."/>
            <person name="Grigoriev I.V."/>
        </authorList>
    </citation>
    <scope>NUCLEOTIDE SEQUENCE [LARGE SCALE GENOMIC DNA]</scope>
    <source>
        <strain evidence="6 7">68-887.2</strain>
    </source>
</reference>
<organism evidence="6 7">
    <name type="scientific">Naematelia encephala</name>
    <dbReference type="NCBI Taxonomy" id="71784"/>
    <lineage>
        <taxon>Eukaryota</taxon>
        <taxon>Fungi</taxon>
        <taxon>Dikarya</taxon>
        <taxon>Basidiomycota</taxon>
        <taxon>Agaricomycotina</taxon>
        <taxon>Tremellomycetes</taxon>
        <taxon>Tremellales</taxon>
        <taxon>Naemateliaceae</taxon>
        <taxon>Naematelia</taxon>
    </lineage>
</organism>
<dbReference type="PROSITE" id="PS50011">
    <property type="entry name" value="PROTEIN_KINASE_DOM"/>
    <property type="match status" value="1"/>
</dbReference>
<dbReference type="InterPro" id="IPR011009">
    <property type="entry name" value="Kinase-like_dom_sf"/>
</dbReference>
<dbReference type="FunCoup" id="A0A1Y2B9Q7">
    <property type="interactions" value="184"/>
</dbReference>
<dbReference type="Gene3D" id="3.30.200.20">
    <property type="entry name" value="Phosphorylase Kinase, domain 1"/>
    <property type="match status" value="1"/>
</dbReference>
<comment type="similarity">
    <text evidence="1">Belongs to the protein kinase superfamily. CMGC Ser/Thr protein kinase family. CDC2/CDKX subfamily.</text>
</comment>
<dbReference type="Proteomes" id="UP000193986">
    <property type="component" value="Unassembled WGS sequence"/>
</dbReference>
<proteinExistence type="inferred from homology"/>
<evidence type="ECO:0000313" key="6">
    <source>
        <dbReference type="EMBL" id="ORY31601.1"/>
    </source>
</evidence>
<evidence type="ECO:0000256" key="4">
    <source>
        <dbReference type="SAM" id="MobiDB-lite"/>
    </source>
</evidence>
<dbReference type="OrthoDB" id="413582at2759"/>
<keyword evidence="6" id="KW-0808">Transferase</keyword>
<dbReference type="GO" id="GO:0005524">
    <property type="term" value="F:ATP binding"/>
    <property type="evidence" value="ECO:0007669"/>
    <property type="project" value="UniProtKB-KW"/>
</dbReference>
<dbReference type="InterPro" id="IPR008271">
    <property type="entry name" value="Ser/Thr_kinase_AS"/>
</dbReference>
<evidence type="ECO:0000256" key="2">
    <source>
        <dbReference type="ARBA" id="ARBA00022741"/>
    </source>
</evidence>
<dbReference type="SUPFAM" id="SSF56112">
    <property type="entry name" value="Protein kinase-like (PK-like)"/>
    <property type="match status" value="1"/>
</dbReference>
<dbReference type="Pfam" id="PF00069">
    <property type="entry name" value="Pkinase"/>
    <property type="match status" value="1"/>
</dbReference>
<dbReference type="EMBL" id="MCFC01000014">
    <property type="protein sequence ID" value="ORY31601.1"/>
    <property type="molecule type" value="Genomic_DNA"/>
</dbReference>
<dbReference type="InterPro" id="IPR050108">
    <property type="entry name" value="CDK"/>
</dbReference>
<dbReference type="PANTHER" id="PTHR24056">
    <property type="entry name" value="CELL DIVISION PROTEIN KINASE"/>
    <property type="match status" value="1"/>
</dbReference>
<feature type="region of interest" description="Disordered" evidence="4">
    <location>
        <begin position="13"/>
        <end position="36"/>
    </location>
</feature>
<keyword evidence="3" id="KW-0067">ATP-binding</keyword>
<gene>
    <name evidence="6" type="ORF">BCR39DRAFT_525871</name>
</gene>
<comment type="caution">
    <text evidence="6">The sequence shown here is derived from an EMBL/GenBank/DDBJ whole genome shotgun (WGS) entry which is preliminary data.</text>
</comment>
<keyword evidence="6" id="KW-0418">Kinase</keyword>
<dbReference type="InParanoid" id="A0A1Y2B9Q7"/>
<protein>
    <submittedName>
        <fullName evidence="6">Kinase-like domain-containing protein</fullName>
    </submittedName>
</protein>
<dbReference type="Gene3D" id="1.10.510.10">
    <property type="entry name" value="Transferase(Phosphotransferase) domain 1"/>
    <property type="match status" value="1"/>
</dbReference>
<evidence type="ECO:0000256" key="1">
    <source>
        <dbReference type="ARBA" id="ARBA00006485"/>
    </source>
</evidence>
<evidence type="ECO:0000313" key="7">
    <source>
        <dbReference type="Proteomes" id="UP000193986"/>
    </source>
</evidence>
<dbReference type="SMART" id="SM00220">
    <property type="entry name" value="S_TKc"/>
    <property type="match status" value="1"/>
</dbReference>
<dbReference type="PROSITE" id="PS00108">
    <property type="entry name" value="PROTEIN_KINASE_ST"/>
    <property type="match status" value="1"/>
</dbReference>
<dbReference type="STRING" id="71784.A0A1Y2B9Q7"/>